<dbReference type="Pfam" id="PF07669">
    <property type="entry name" value="Eco57I"/>
    <property type="match status" value="1"/>
</dbReference>
<dbReference type="AlphaFoldDB" id="A0A1H6MH52"/>
<organism evidence="7 8">
    <name type="scientific">Akkermansia glycaniphila</name>
    <dbReference type="NCBI Taxonomy" id="1679444"/>
    <lineage>
        <taxon>Bacteria</taxon>
        <taxon>Pseudomonadati</taxon>
        <taxon>Verrucomicrobiota</taxon>
        <taxon>Verrucomicrobiia</taxon>
        <taxon>Verrucomicrobiales</taxon>
        <taxon>Akkermansiaceae</taxon>
        <taxon>Akkermansia</taxon>
    </lineage>
</organism>
<keyword evidence="3 7" id="KW-0808">Transferase</keyword>
<proteinExistence type="predicted"/>
<dbReference type="CDD" id="cd02440">
    <property type="entry name" value="AdoMet_MTases"/>
    <property type="match status" value="1"/>
</dbReference>
<gene>
    <name evidence="7" type="ORF">PYTT_2233</name>
</gene>
<dbReference type="PANTHER" id="PTHR33841">
    <property type="entry name" value="DNA METHYLTRANSFERASE YEEA-RELATED"/>
    <property type="match status" value="1"/>
</dbReference>
<reference evidence="8" key="1">
    <citation type="submission" date="2016-09" db="EMBL/GenBank/DDBJ databases">
        <authorList>
            <person name="Koehorst J."/>
        </authorList>
    </citation>
    <scope>NUCLEOTIDE SEQUENCE [LARGE SCALE GENOMIC DNA]</scope>
</reference>
<evidence type="ECO:0000256" key="1">
    <source>
        <dbReference type="ARBA" id="ARBA00011900"/>
    </source>
</evidence>
<name>A0A1H6MH52_9BACT</name>
<dbReference type="GO" id="GO:0032259">
    <property type="term" value="P:methylation"/>
    <property type="evidence" value="ECO:0007669"/>
    <property type="project" value="UniProtKB-KW"/>
</dbReference>
<dbReference type="KEGG" id="agl:PYTT_2233"/>
<feature type="domain" description="Type II methyltransferase M.TaqI-like" evidence="6">
    <location>
        <begin position="122"/>
        <end position="220"/>
    </location>
</feature>
<dbReference type="RefSeq" id="WP_083076876.1">
    <property type="nucleotide sequence ID" value="NZ_LIGX01000031.1"/>
</dbReference>
<dbReference type="GO" id="GO:0009007">
    <property type="term" value="F:site-specific DNA-methyltransferase (adenine-specific) activity"/>
    <property type="evidence" value="ECO:0007669"/>
    <property type="project" value="UniProtKB-EC"/>
</dbReference>
<dbReference type="SUPFAM" id="SSF53335">
    <property type="entry name" value="S-adenosyl-L-methionine-dependent methyltransferases"/>
    <property type="match status" value="1"/>
</dbReference>
<sequence length="490" mass="56040">MSQQLKLTNSIDYKPISVSTSLRKKNLGQYMTPESIAHFMAAMFPDSFDRSCHLLDAGAGCGALTSAFLDRWKTGKFGFSAVNVTMYEIDALLRQQLHSQIANYPEANISVLECDYIMDSMNRLPHEETYSHVILNPPYKKINSHSTHRKALNAIGVEMVNLYSAFVALAILQTKHQGQIVAIIPRSFCNGPYYKAFRQLLLEHTTIKHIHLFKARNKAFQEDSVLQENIIIRLEKGSSPAMVRISSSTDASFDDLSYFDLPIERIVFPEDTEQFIHIPSSTEILNLESSESIKYSLQDLNIQISTGPVVDFRLKEHLCSMPCENTAPLLYPIHFRTNKLVWPLSDIRKPNAIKRNVDTEKWLYPTGFYCVVKRFSTKEEKRRIVARVIDPNVFKNMPPVLGFENHLNVFHQNKRGLPPELAYGLSTFLNSTELDEYFRRFNGHTQVNATDLRKLKYPSMDVLLQLGVWTMAQSSFEQSDIDLKITELTS</sequence>
<keyword evidence="2 7" id="KW-0489">Methyltransferase</keyword>
<evidence type="ECO:0000256" key="5">
    <source>
        <dbReference type="ARBA" id="ARBA00047942"/>
    </source>
</evidence>
<dbReference type="EC" id="2.1.1.72" evidence="1"/>
<dbReference type="GO" id="GO:0006304">
    <property type="term" value="P:DNA modification"/>
    <property type="evidence" value="ECO:0007669"/>
    <property type="project" value="InterPro"/>
</dbReference>
<dbReference type="STRING" id="1679444.PYTT_2233"/>
<dbReference type="InterPro" id="IPR029063">
    <property type="entry name" value="SAM-dependent_MTases_sf"/>
</dbReference>
<dbReference type="PANTHER" id="PTHR33841:SF1">
    <property type="entry name" value="DNA METHYLTRANSFERASE A"/>
    <property type="match status" value="1"/>
</dbReference>
<dbReference type="InterPro" id="IPR011639">
    <property type="entry name" value="MethylTrfase_TaqI-like_dom"/>
</dbReference>
<keyword evidence="4" id="KW-0949">S-adenosyl-L-methionine</keyword>
<evidence type="ECO:0000313" key="7">
    <source>
        <dbReference type="EMBL" id="SEH97661.1"/>
    </source>
</evidence>
<dbReference type="Gene3D" id="3.40.50.150">
    <property type="entry name" value="Vaccinia Virus protein VP39"/>
    <property type="match status" value="1"/>
</dbReference>
<dbReference type="PRINTS" id="PR00507">
    <property type="entry name" value="N12N6MTFRASE"/>
</dbReference>
<evidence type="ECO:0000256" key="4">
    <source>
        <dbReference type="ARBA" id="ARBA00022691"/>
    </source>
</evidence>
<dbReference type="Proteomes" id="UP000176204">
    <property type="component" value="Chromosome I"/>
</dbReference>
<dbReference type="EMBL" id="LT629973">
    <property type="protein sequence ID" value="SEH97661.1"/>
    <property type="molecule type" value="Genomic_DNA"/>
</dbReference>
<keyword evidence="8" id="KW-1185">Reference proteome</keyword>
<evidence type="ECO:0000256" key="2">
    <source>
        <dbReference type="ARBA" id="ARBA00022603"/>
    </source>
</evidence>
<evidence type="ECO:0000313" key="8">
    <source>
        <dbReference type="Proteomes" id="UP000176204"/>
    </source>
</evidence>
<dbReference type="REBASE" id="167007">
    <property type="entry name" value="M.AglApytTORF2233P"/>
</dbReference>
<dbReference type="OrthoDB" id="9798907at2"/>
<comment type="catalytic activity">
    <reaction evidence="5">
        <text>a 2'-deoxyadenosine in DNA + S-adenosyl-L-methionine = an N(6)-methyl-2'-deoxyadenosine in DNA + S-adenosyl-L-homocysteine + H(+)</text>
        <dbReference type="Rhea" id="RHEA:15197"/>
        <dbReference type="Rhea" id="RHEA-COMP:12418"/>
        <dbReference type="Rhea" id="RHEA-COMP:12419"/>
        <dbReference type="ChEBI" id="CHEBI:15378"/>
        <dbReference type="ChEBI" id="CHEBI:57856"/>
        <dbReference type="ChEBI" id="CHEBI:59789"/>
        <dbReference type="ChEBI" id="CHEBI:90615"/>
        <dbReference type="ChEBI" id="CHEBI:90616"/>
        <dbReference type="EC" id="2.1.1.72"/>
    </reaction>
</comment>
<evidence type="ECO:0000259" key="6">
    <source>
        <dbReference type="Pfam" id="PF07669"/>
    </source>
</evidence>
<evidence type="ECO:0000256" key="3">
    <source>
        <dbReference type="ARBA" id="ARBA00022679"/>
    </source>
</evidence>
<protein>
    <recommendedName>
        <fullName evidence="1">site-specific DNA-methyltransferase (adenine-specific)</fullName>
        <ecNumber evidence="1">2.1.1.72</ecNumber>
    </recommendedName>
</protein>
<accession>A0A1H6MH52</accession>
<dbReference type="InterPro" id="IPR050953">
    <property type="entry name" value="N4_N6_ade-DNA_methylase"/>
</dbReference>